<accession>L7FIU6</accession>
<keyword evidence="2" id="KW-0812">Transmembrane</keyword>
<feature type="compositionally biased region" description="Basic and acidic residues" evidence="1">
    <location>
        <begin position="1"/>
        <end position="10"/>
    </location>
</feature>
<dbReference type="PATRIC" id="fig|698760.3.peg.118"/>
<comment type="caution">
    <text evidence="3">The sequence shown here is derived from an EMBL/GenBank/DDBJ whole genome shotgun (WGS) entry which is preliminary data.</text>
</comment>
<feature type="transmembrane region" description="Helical" evidence="2">
    <location>
        <begin position="49"/>
        <end position="66"/>
    </location>
</feature>
<feature type="transmembrane region" description="Helical" evidence="2">
    <location>
        <begin position="181"/>
        <end position="201"/>
    </location>
</feature>
<feature type="region of interest" description="Disordered" evidence="1">
    <location>
        <begin position="1"/>
        <end position="20"/>
    </location>
</feature>
<sequence>MTNPSEHHPETTVTAGPAPRPGIAHHWPVLAGIAAAALIGLDMSEGIDAAPALAASALVYFGAAALRKPSSVWPLFFGSVVVIFATELLGGGDVDPTWVILALAVVFLAYGLLRGRHPNTPPPHGGWLYHLVAMAVFGAAAATALGVTETVGAYFVAGGLLAHAVWDAYHYRIDKVVTRSLAEFCLVLDTAVATVIVIVTATG</sequence>
<evidence type="ECO:0000256" key="2">
    <source>
        <dbReference type="SAM" id="Phobius"/>
    </source>
</evidence>
<evidence type="ECO:0000256" key="1">
    <source>
        <dbReference type="SAM" id="MobiDB-lite"/>
    </source>
</evidence>
<keyword evidence="4" id="KW-1185">Reference proteome</keyword>
<feature type="transmembrane region" description="Helical" evidence="2">
    <location>
        <begin position="97"/>
        <end position="115"/>
    </location>
</feature>
<keyword evidence="2" id="KW-1133">Transmembrane helix</keyword>
<name>L7FIU6_STRT8</name>
<organism evidence="3 4">
    <name type="scientific">Streptomyces turgidiscabies (strain Car8)</name>
    <dbReference type="NCBI Taxonomy" id="698760"/>
    <lineage>
        <taxon>Bacteria</taxon>
        <taxon>Bacillati</taxon>
        <taxon>Actinomycetota</taxon>
        <taxon>Actinomycetes</taxon>
        <taxon>Kitasatosporales</taxon>
        <taxon>Streptomycetaceae</taxon>
        <taxon>Streptomyces</taxon>
    </lineage>
</organism>
<dbReference type="Proteomes" id="UP000010931">
    <property type="component" value="Unassembled WGS sequence"/>
</dbReference>
<evidence type="ECO:0000313" key="4">
    <source>
        <dbReference type="Proteomes" id="UP000010931"/>
    </source>
</evidence>
<dbReference type="RefSeq" id="WP_006373415.1">
    <property type="nucleotide sequence ID" value="NZ_AEJB01000012.1"/>
</dbReference>
<dbReference type="GeneID" id="97406208"/>
<evidence type="ECO:0000313" key="3">
    <source>
        <dbReference type="EMBL" id="ELP71257.1"/>
    </source>
</evidence>
<feature type="transmembrane region" description="Helical" evidence="2">
    <location>
        <begin position="127"/>
        <end position="145"/>
    </location>
</feature>
<gene>
    <name evidence="3" type="ORF">STRTUCAR8_04797</name>
</gene>
<proteinExistence type="predicted"/>
<dbReference type="EMBL" id="AEJB01000012">
    <property type="protein sequence ID" value="ELP71257.1"/>
    <property type="molecule type" value="Genomic_DNA"/>
</dbReference>
<keyword evidence="2" id="KW-0472">Membrane</keyword>
<dbReference type="AlphaFoldDB" id="L7FIU6"/>
<reference evidence="3 4" key="1">
    <citation type="journal article" date="2011" name="Plasmid">
        <title>Streptomyces turgidiscabies Car8 contains a modular pathogenicity island that shares virulence genes with other actinobacterial plant pathogens.</title>
        <authorList>
            <person name="Huguet-Tapia J.C."/>
            <person name="Badger J.H."/>
            <person name="Loria R."/>
            <person name="Pettis G.S."/>
        </authorList>
    </citation>
    <scope>NUCLEOTIDE SEQUENCE [LARGE SCALE GENOMIC DNA]</scope>
    <source>
        <strain evidence="3 4">Car8</strain>
    </source>
</reference>
<feature type="transmembrane region" description="Helical" evidence="2">
    <location>
        <begin position="73"/>
        <end position="91"/>
    </location>
</feature>
<dbReference type="STRING" id="85558.T45_06576"/>
<protein>
    <submittedName>
        <fullName evidence="3">Putative membrane protein</fullName>
    </submittedName>
</protein>
<feature type="transmembrane region" description="Helical" evidence="2">
    <location>
        <begin position="151"/>
        <end position="169"/>
    </location>
</feature>